<keyword evidence="13" id="KW-0472">Membrane</keyword>
<dbReference type="Gene3D" id="3.30.2010.30">
    <property type="match status" value="1"/>
</dbReference>
<keyword evidence="5 11" id="KW-0479">Metal-binding</keyword>
<feature type="domain" description="Peptidase M1 leukotriene A4 hydrolase/aminopeptidase C-terminal" evidence="14">
    <location>
        <begin position="486"/>
        <end position="635"/>
    </location>
</feature>
<feature type="binding site" evidence="11">
    <location>
        <position position="345"/>
    </location>
    <ligand>
        <name>Zn(2+)</name>
        <dbReference type="ChEBI" id="CHEBI:29105"/>
        <note>catalytic</note>
    </ligand>
</feature>
<feature type="compositionally biased region" description="Low complexity" evidence="12">
    <location>
        <begin position="204"/>
        <end position="215"/>
    </location>
</feature>
<accession>A0AAD8YAV5</accession>
<reference evidence="15" key="1">
    <citation type="submission" date="2023-06" db="EMBL/GenBank/DDBJ databases">
        <title>Survivors Of The Sea: Transcriptome response of Skeletonema marinoi to long-term dormancy.</title>
        <authorList>
            <person name="Pinder M.I.M."/>
            <person name="Kourtchenko O."/>
            <person name="Robertson E.K."/>
            <person name="Larsson T."/>
            <person name="Maumus F."/>
            <person name="Osuna-Cruz C.M."/>
            <person name="Vancaester E."/>
            <person name="Stenow R."/>
            <person name="Vandepoele K."/>
            <person name="Ploug H."/>
            <person name="Bruchert V."/>
            <person name="Godhe A."/>
            <person name="Topel M."/>
        </authorList>
    </citation>
    <scope>NUCLEOTIDE SEQUENCE</scope>
    <source>
        <strain evidence="15">R05AC</strain>
    </source>
</reference>
<dbReference type="InterPro" id="IPR014782">
    <property type="entry name" value="Peptidase_M1_dom"/>
</dbReference>
<dbReference type="InterPro" id="IPR016024">
    <property type="entry name" value="ARM-type_fold"/>
</dbReference>
<evidence type="ECO:0000256" key="1">
    <source>
        <dbReference type="ARBA" id="ARBA00004496"/>
    </source>
</evidence>
<feature type="region of interest" description="Disordered" evidence="12">
    <location>
        <begin position="1"/>
        <end position="21"/>
    </location>
</feature>
<feature type="binding site" evidence="10">
    <location>
        <begin position="293"/>
        <end position="298"/>
    </location>
    <ligand>
        <name>a peptide</name>
        <dbReference type="ChEBI" id="CHEBI:60466"/>
    </ligand>
</feature>
<evidence type="ECO:0000259" key="14">
    <source>
        <dbReference type="SMART" id="SM01263"/>
    </source>
</evidence>
<dbReference type="GO" id="GO:0070006">
    <property type="term" value="F:metalloaminopeptidase activity"/>
    <property type="evidence" value="ECO:0007669"/>
    <property type="project" value="UniProtKB-ARBA"/>
</dbReference>
<organism evidence="15 16">
    <name type="scientific">Skeletonema marinoi</name>
    <dbReference type="NCBI Taxonomy" id="267567"/>
    <lineage>
        <taxon>Eukaryota</taxon>
        <taxon>Sar</taxon>
        <taxon>Stramenopiles</taxon>
        <taxon>Ochrophyta</taxon>
        <taxon>Bacillariophyta</taxon>
        <taxon>Coscinodiscophyceae</taxon>
        <taxon>Thalassiosirophycidae</taxon>
        <taxon>Thalassiosirales</taxon>
        <taxon>Skeletonemataceae</taxon>
        <taxon>Skeletonema</taxon>
        <taxon>Skeletonema marinoi-dohrnii complex</taxon>
    </lineage>
</organism>
<dbReference type="FunFam" id="1.25.40.320:FF:000001">
    <property type="entry name" value="Leukotriene A(4) hydrolase"/>
    <property type="match status" value="1"/>
</dbReference>
<feature type="binding site" evidence="11">
    <location>
        <position position="326"/>
    </location>
    <ligand>
        <name>Zn(2+)</name>
        <dbReference type="ChEBI" id="CHEBI:29105"/>
        <note>catalytic</note>
    </ligand>
</feature>
<dbReference type="SUPFAM" id="SSF63737">
    <property type="entry name" value="Leukotriene A4 hydrolase N-terminal domain"/>
    <property type="match status" value="1"/>
</dbReference>
<dbReference type="SUPFAM" id="SSF55486">
    <property type="entry name" value="Metalloproteases ('zincins'), catalytic domain"/>
    <property type="match status" value="1"/>
</dbReference>
<sequence length="677" mass="75508">MTAAATTTTSRLARDPSSLSNPDQAHITHLFWDASINFDEQLIIAKATYTVQLVGNNDDPSSVKNVKLDTSHLDIHSVHVNDTPATFSLTVPDHQKSHLGSCLEIQLLDNTLSTITITISYTTTKQCSAAQWLPPAQTAGKQHPYIFTQCQAIHARSLLPCQDCPSVKFEYEARVSVPDWATCVMSALSKDGPSKNAPPPPPTSNDDNNNTTTTTFHFHQPTPIPSYLFALAVGQLSSMDISPRCRVWSEPSMVSAVAFEFAQVEQFLEVAEELTLEYQWGRYDILCLPPSFPYGGMENPCLTFVTPTLLAGDRSLADVVAHEAAHSWSGNLVTNETWEHFWLNEGWTVFLQRKIMAKVYNDDKFFDFDAIGGWKDLKDSVEEMPDAYTKLIPELGDGDPDDAFSSIPYEKGFNLLYSLERMVGKDKFGEFTKAYFNEFKFGVITSEKFQNFFESYFEGVVDVSSFDWETWLRQPGMPEEPKFDRTLSAECEELAQAWISLDEIEGGETPSTNISEWSTAQTVTFLDALTNMTNDRSKPLSLETIESMKEAYSMQQSKNSEVLHRFCMLAVAAGDSGIIPTVIRFITTQGRMKFVRPLYRALYKSEMGKEIAVKTFLANREFYHPIASKMVATDMSVGKTEEDGESKSKKKGISLMAVGAVVVVAAAVGIALRRGKR</sequence>
<comment type="subcellular location">
    <subcellularLocation>
        <location evidence="1">Cytoplasm</location>
    </subcellularLocation>
</comment>
<dbReference type="InterPro" id="IPR049980">
    <property type="entry name" value="LTA4H_cat"/>
</dbReference>
<evidence type="ECO:0000256" key="4">
    <source>
        <dbReference type="ARBA" id="ARBA00022670"/>
    </source>
</evidence>
<keyword evidence="16" id="KW-1185">Reference proteome</keyword>
<dbReference type="SUPFAM" id="SSF48371">
    <property type="entry name" value="ARM repeat"/>
    <property type="match status" value="1"/>
</dbReference>
<evidence type="ECO:0000256" key="11">
    <source>
        <dbReference type="PIRSR" id="PIRSR634015-3"/>
    </source>
</evidence>
<evidence type="ECO:0000256" key="10">
    <source>
        <dbReference type="PIRSR" id="PIRSR634015-2"/>
    </source>
</evidence>
<comment type="caution">
    <text evidence="15">The sequence shown here is derived from an EMBL/GenBank/DDBJ whole genome shotgun (WGS) entry which is preliminary data.</text>
</comment>
<feature type="region of interest" description="Disordered" evidence="12">
    <location>
        <begin position="190"/>
        <end position="215"/>
    </location>
</feature>
<evidence type="ECO:0000256" key="7">
    <source>
        <dbReference type="ARBA" id="ARBA00022833"/>
    </source>
</evidence>
<name>A0AAD8YAV5_9STRA</name>
<feature type="active site" description="Proton acceptor" evidence="9">
    <location>
        <position position="323"/>
    </location>
</feature>
<dbReference type="GO" id="GO:0005829">
    <property type="term" value="C:cytosol"/>
    <property type="evidence" value="ECO:0007669"/>
    <property type="project" value="TreeGrafter"/>
</dbReference>
<evidence type="ECO:0000256" key="2">
    <source>
        <dbReference type="ARBA" id="ARBA00010136"/>
    </source>
</evidence>
<feature type="active site" description="Proton donor" evidence="9">
    <location>
        <position position="409"/>
    </location>
</feature>
<dbReference type="CDD" id="cd09599">
    <property type="entry name" value="M1_LTA4H"/>
    <property type="match status" value="1"/>
</dbReference>
<evidence type="ECO:0000256" key="13">
    <source>
        <dbReference type="SAM" id="Phobius"/>
    </source>
</evidence>
<dbReference type="AlphaFoldDB" id="A0AAD8YAV5"/>
<dbReference type="GO" id="GO:0008270">
    <property type="term" value="F:zinc ion binding"/>
    <property type="evidence" value="ECO:0007669"/>
    <property type="project" value="InterPro"/>
</dbReference>
<gene>
    <name evidence="15" type="ORF">QTG54_006784</name>
</gene>
<dbReference type="Gene3D" id="1.10.390.10">
    <property type="entry name" value="Neutral Protease Domain 2"/>
    <property type="match status" value="1"/>
</dbReference>
<dbReference type="PRINTS" id="PR00756">
    <property type="entry name" value="ALADIPTASE"/>
</dbReference>
<keyword evidence="3" id="KW-0963">Cytoplasm</keyword>
<dbReference type="InterPro" id="IPR045357">
    <property type="entry name" value="Aminopeptidase_N-like_N"/>
</dbReference>
<dbReference type="GO" id="GO:0006508">
    <property type="term" value="P:proteolysis"/>
    <property type="evidence" value="ECO:0007669"/>
    <property type="project" value="UniProtKB-KW"/>
</dbReference>
<keyword evidence="4" id="KW-0645">Protease</keyword>
<evidence type="ECO:0000256" key="5">
    <source>
        <dbReference type="ARBA" id="ARBA00022723"/>
    </source>
</evidence>
<dbReference type="EC" id="3.4.11.4" evidence="15"/>
<evidence type="ECO:0000313" key="16">
    <source>
        <dbReference type="Proteomes" id="UP001224775"/>
    </source>
</evidence>
<feature type="binding site" evidence="10">
    <location>
        <begin position="149"/>
        <end position="151"/>
    </location>
    <ligand>
        <name>a peptide</name>
        <dbReference type="ChEBI" id="CHEBI:60466"/>
    </ligand>
</feature>
<dbReference type="PANTHER" id="PTHR45726">
    <property type="entry name" value="LEUKOTRIENE A-4 HYDROLASE"/>
    <property type="match status" value="1"/>
</dbReference>
<evidence type="ECO:0000256" key="12">
    <source>
        <dbReference type="SAM" id="MobiDB-lite"/>
    </source>
</evidence>
<evidence type="ECO:0000256" key="9">
    <source>
        <dbReference type="PIRSR" id="PIRSR634015-1"/>
    </source>
</evidence>
<keyword evidence="7 11" id="KW-0862">Zinc</keyword>
<dbReference type="FunFam" id="1.10.390.10:FF:000003">
    <property type="entry name" value="Leukotriene A(4) hydrolase"/>
    <property type="match status" value="1"/>
</dbReference>
<evidence type="ECO:0000313" key="15">
    <source>
        <dbReference type="EMBL" id="KAK1742219.1"/>
    </source>
</evidence>
<keyword evidence="13" id="KW-1133">Transmembrane helix</keyword>
<evidence type="ECO:0000256" key="8">
    <source>
        <dbReference type="ARBA" id="ARBA00023049"/>
    </source>
</evidence>
<dbReference type="Pfam" id="PF01433">
    <property type="entry name" value="Peptidase_M1"/>
    <property type="match status" value="1"/>
</dbReference>
<feature type="binding site" evidence="11">
    <location>
        <position position="322"/>
    </location>
    <ligand>
        <name>Zn(2+)</name>
        <dbReference type="ChEBI" id="CHEBI:29105"/>
        <note>catalytic</note>
    </ligand>
</feature>
<dbReference type="Pfam" id="PF17900">
    <property type="entry name" value="Peptidase_M1_N"/>
    <property type="match status" value="1"/>
</dbReference>
<dbReference type="FunFam" id="3.30.2010.30:FF:000001">
    <property type="entry name" value="Leukotriene A(4) hydrolase"/>
    <property type="match status" value="1"/>
</dbReference>
<comment type="cofactor">
    <cofactor evidence="11">
        <name>Zn(2+)</name>
        <dbReference type="ChEBI" id="CHEBI:29105"/>
    </cofactor>
    <text evidence="11">Binds 1 zinc ion per subunit.</text>
</comment>
<dbReference type="InterPro" id="IPR034015">
    <property type="entry name" value="M1_LTA4H"/>
</dbReference>
<dbReference type="PANTHER" id="PTHR45726:SF3">
    <property type="entry name" value="LEUKOTRIENE A-4 HYDROLASE"/>
    <property type="match status" value="1"/>
</dbReference>
<keyword evidence="8" id="KW-0482">Metalloprotease</keyword>
<dbReference type="Gene3D" id="2.60.40.1730">
    <property type="entry name" value="tricorn interacting facor f3 domain"/>
    <property type="match status" value="1"/>
</dbReference>
<dbReference type="InterPro" id="IPR015211">
    <property type="entry name" value="Peptidase_M1_C"/>
</dbReference>
<dbReference type="Proteomes" id="UP001224775">
    <property type="component" value="Unassembled WGS sequence"/>
</dbReference>
<dbReference type="EMBL" id="JATAAI010000011">
    <property type="protein sequence ID" value="KAK1742219.1"/>
    <property type="molecule type" value="Genomic_DNA"/>
</dbReference>
<dbReference type="SMART" id="SM01263">
    <property type="entry name" value="Leuk-A4-hydro_C"/>
    <property type="match status" value="1"/>
</dbReference>
<feature type="transmembrane region" description="Helical" evidence="13">
    <location>
        <begin position="653"/>
        <end position="672"/>
    </location>
</feature>
<dbReference type="GO" id="GO:0045148">
    <property type="term" value="F:tripeptide aminopeptidase activity"/>
    <property type="evidence" value="ECO:0007669"/>
    <property type="project" value="UniProtKB-EC"/>
</dbReference>
<dbReference type="Gene3D" id="1.25.40.320">
    <property type="entry name" value="Peptidase M1, leukotriene A4 hydrolase/aminopeptidase C-terminal domain"/>
    <property type="match status" value="1"/>
</dbReference>
<protein>
    <submittedName>
        <fullName evidence="15">Leukotriene A-4 hydrolase</fullName>
        <ecNumber evidence="15">3.4.11.4</ecNumber>
    </submittedName>
</protein>
<keyword evidence="13" id="KW-0812">Transmembrane</keyword>
<evidence type="ECO:0000256" key="6">
    <source>
        <dbReference type="ARBA" id="ARBA00022801"/>
    </source>
</evidence>
<dbReference type="InterPro" id="IPR027268">
    <property type="entry name" value="Peptidase_M4/M1_CTD_sf"/>
</dbReference>
<dbReference type="InterPro" id="IPR001930">
    <property type="entry name" value="Peptidase_M1"/>
</dbReference>
<evidence type="ECO:0000256" key="3">
    <source>
        <dbReference type="ARBA" id="ARBA00022490"/>
    </source>
</evidence>
<keyword evidence="6 15" id="KW-0378">Hydrolase</keyword>
<comment type="similarity">
    <text evidence="2">Belongs to the peptidase M1 family.</text>
</comment>
<dbReference type="Pfam" id="PF09127">
    <property type="entry name" value="Leuk-A4-hydro_C"/>
    <property type="match status" value="1"/>
</dbReference>
<feature type="binding site" evidence="10">
    <location>
        <begin position="591"/>
        <end position="593"/>
    </location>
    <ligand>
        <name>a peptide</name>
        <dbReference type="ChEBI" id="CHEBI:60466"/>
    </ligand>
</feature>
<dbReference type="InterPro" id="IPR038502">
    <property type="entry name" value="M1_LTA-4_hydro/amino_C_sf"/>
</dbReference>
<proteinExistence type="inferred from homology"/>
<keyword evidence="15" id="KW-0031">Aminopeptidase</keyword>
<dbReference type="InterPro" id="IPR042097">
    <property type="entry name" value="Aminopeptidase_N-like_N_sf"/>
</dbReference>